<feature type="compositionally biased region" description="Low complexity" evidence="3">
    <location>
        <begin position="193"/>
        <end position="211"/>
    </location>
</feature>
<dbReference type="STRING" id="8840.ENSAPLP00000027552"/>
<keyword evidence="6" id="KW-1185">Reference proteome</keyword>
<evidence type="ECO:0000256" key="1">
    <source>
        <dbReference type="ARBA" id="ARBA00023018"/>
    </source>
</evidence>
<reference evidence="5" key="3">
    <citation type="submission" date="2025-09" db="UniProtKB">
        <authorList>
            <consortium name="Ensembl"/>
        </authorList>
    </citation>
    <scope>IDENTIFICATION</scope>
</reference>
<dbReference type="SUPFAM" id="SSF63712">
    <property type="entry name" value="Nicotinic receptor ligand binding domain-like"/>
    <property type="match status" value="2"/>
</dbReference>
<dbReference type="InterPro" id="IPR006201">
    <property type="entry name" value="Neur_channel"/>
</dbReference>
<feature type="compositionally biased region" description="Low complexity" evidence="3">
    <location>
        <begin position="264"/>
        <end position="288"/>
    </location>
</feature>
<reference evidence="6" key="1">
    <citation type="submission" date="2017-10" db="EMBL/GenBank/DDBJ databases">
        <title>A new Pekin duck reference genome.</title>
        <authorList>
            <person name="Hou Z.-C."/>
            <person name="Zhou Z.-K."/>
            <person name="Zhu F."/>
            <person name="Hou S.-S."/>
        </authorList>
    </citation>
    <scope>NUCLEOTIDE SEQUENCE [LARGE SCALE GENOMIC DNA]</scope>
</reference>
<protein>
    <recommendedName>
        <fullName evidence="4">Neurotransmitter-gated ion-channel ligand-binding domain-containing protein</fullName>
    </recommendedName>
</protein>
<sequence>MNNSPPGNKTSGLKTDRALLGICCPGLAASVPPSPALTSASTEPLKAAPKPCSAPGDATRGGAGWHSPHPRQVTPRCPQRPAPDGPGSTRMEPGARLPAWLLALGLASTVLAPGCGGAQGRLAHKLLHDLFANYSSALRPAEDTDRALNVTLQVTLSQIIDMVSTGTQPAPARLCPHHWHPSVPSTPPGTVRLGSALPLGPAPAPGLMLSPTKQLRPHRASPAAPKQIRSLKISSDPLNQLRQLGKSSDLSKPAQMPQNHPSHPKSAQTPQSQSSSSPNQLRPLETSSDPPPKTSPNPTTSAQPPGNHLSPSKPLRTPGRGLLAVLGPVPVPTPLPSQDERNQVLTSYLWVRQAWLDAHLTWDKDAYGGIDSIRIPSSYVWRPDIVLYNKWVVLAPTQGGCWGASQTRGWGKGSRWG</sequence>
<dbReference type="GO" id="GO:0097060">
    <property type="term" value="C:synaptic membrane"/>
    <property type="evidence" value="ECO:0007669"/>
    <property type="project" value="UniProtKB-SubCell"/>
</dbReference>
<dbReference type="AlphaFoldDB" id="A0A493TNV8"/>
<organism evidence="5 6">
    <name type="scientific">Anas platyrhynchos platyrhynchos</name>
    <name type="common">Northern mallard</name>
    <dbReference type="NCBI Taxonomy" id="8840"/>
    <lineage>
        <taxon>Eukaryota</taxon>
        <taxon>Metazoa</taxon>
        <taxon>Chordata</taxon>
        <taxon>Craniata</taxon>
        <taxon>Vertebrata</taxon>
        <taxon>Euteleostomi</taxon>
        <taxon>Archelosauria</taxon>
        <taxon>Archosauria</taxon>
        <taxon>Dinosauria</taxon>
        <taxon>Saurischia</taxon>
        <taxon>Theropoda</taxon>
        <taxon>Coelurosauria</taxon>
        <taxon>Aves</taxon>
        <taxon>Neognathae</taxon>
        <taxon>Galloanserae</taxon>
        <taxon>Anseriformes</taxon>
        <taxon>Anatidae</taxon>
        <taxon>Anatinae</taxon>
        <taxon>Anas</taxon>
    </lineage>
</organism>
<name>A0A493TNV8_ANAPP</name>
<reference evidence="5" key="2">
    <citation type="submission" date="2025-08" db="UniProtKB">
        <authorList>
            <consortium name="Ensembl"/>
        </authorList>
    </citation>
    <scope>IDENTIFICATION</scope>
</reference>
<dbReference type="Ensembl" id="ENSAPLT00000020148.1">
    <property type="protein sequence ID" value="ENSAPLP00000027552.1"/>
    <property type="gene ID" value="ENSAPLG00000024327.1"/>
</dbReference>
<feature type="region of interest" description="Disordered" evidence="3">
    <location>
        <begin position="33"/>
        <end position="93"/>
    </location>
</feature>
<evidence type="ECO:0000313" key="5">
    <source>
        <dbReference type="Ensembl" id="ENSAPLP00000027552.1"/>
    </source>
</evidence>
<proteinExistence type="predicted"/>
<dbReference type="InterPro" id="IPR006202">
    <property type="entry name" value="Neur_chan_lig-bd"/>
</dbReference>
<evidence type="ECO:0000259" key="4">
    <source>
        <dbReference type="Pfam" id="PF02931"/>
    </source>
</evidence>
<comment type="subcellular location">
    <subcellularLocation>
        <location evidence="2">Synaptic cell membrane</location>
        <topology evidence="2">Multi-pass membrane protein</topology>
    </subcellularLocation>
</comment>
<dbReference type="Gene3D" id="2.70.170.10">
    <property type="entry name" value="Neurotransmitter-gated ion-channel ligand-binding domain"/>
    <property type="match status" value="2"/>
</dbReference>
<feature type="domain" description="Neurotransmitter-gated ion-channel ligand-binding" evidence="4">
    <location>
        <begin position="338"/>
        <end position="390"/>
    </location>
</feature>
<dbReference type="PANTHER" id="PTHR18945">
    <property type="entry name" value="NEUROTRANSMITTER GATED ION CHANNEL"/>
    <property type="match status" value="1"/>
</dbReference>
<dbReference type="GO" id="GO:0004888">
    <property type="term" value="F:transmembrane signaling receptor activity"/>
    <property type="evidence" value="ECO:0007669"/>
    <property type="project" value="InterPro"/>
</dbReference>
<dbReference type="InterPro" id="IPR036734">
    <property type="entry name" value="Neur_chan_lig-bd_sf"/>
</dbReference>
<dbReference type="Pfam" id="PF02931">
    <property type="entry name" value="Neur_chan_LBD"/>
    <property type="match status" value="1"/>
</dbReference>
<dbReference type="GO" id="GO:0005230">
    <property type="term" value="F:extracellular ligand-gated monoatomic ion channel activity"/>
    <property type="evidence" value="ECO:0007669"/>
    <property type="project" value="InterPro"/>
</dbReference>
<evidence type="ECO:0000256" key="3">
    <source>
        <dbReference type="SAM" id="MobiDB-lite"/>
    </source>
</evidence>
<evidence type="ECO:0000256" key="2">
    <source>
        <dbReference type="ARBA" id="ARBA00034099"/>
    </source>
</evidence>
<feature type="region of interest" description="Disordered" evidence="3">
    <location>
        <begin position="181"/>
        <end position="324"/>
    </location>
</feature>
<keyword evidence="1" id="KW-0770">Synapse</keyword>
<accession>A0A493TNV8</accession>
<evidence type="ECO:0000313" key="6">
    <source>
        <dbReference type="Proteomes" id="UP000016666"/>
    </source>
</evidence>
<feature type="compositionally biased region" description="Polar residues" evidence="3">
    <location>
        <begin position="232"/>
        <end position="261"/>
    </location>
</feature>
<dbReference type="Proteomes" id="UP000016666">
    <property type="component" value="Unassembled WGS sequence"/>
</dbReference>
<dbReference type="GeneTree" id="ENSGT00940000160721"/>